<name>A0A8T1ULR7_9STRA</name>
<evidence type="ECO:0000313" key="2">
    <source>
        <dbReference type="EMBL" id="KAG6964524.1"/>
    </source>
</evidence>
<evidence type="ECO:0000256" key="1">
    <source>
        <dbReference type="SAM" id="MobiDB-lite"/>
    </source>
</evidence>
<organism evidence="2 3">
    <name type="scientific">Phytophthora cactorum</name>
    <dbReference type="NCBI Taxonomy" id="29920"/>
    <lineage>
        <taxon>Eukaryota</taxon>
        <taxon>Sar</taxon>
        <taxon>Stramenopiles</taxon>
        <taxon>Oomycota</taxon>
        <taxon>Peronosporomycetes</taxon>
        <taxon>Peronosporales</taxon>
        <taxon>Peronosporaceae</taxon>
        <taxon>Phytophthora</taxon>
    </lineage>
</organism>
<sequence>MLTSLFDTQLSDDPPSHHCNRQEEISTYKKQAGFLMAVCDEGKEHLENYRRRGDATILSVEAENGILL</sequence>
<dbReference type="OrthoDB" id="102206at2759"/>
<protein>
    <submittedName>
        <fullName evidence="2">Uncharacterized protein</fullName>
    </submittedName>
</protein>
<gene>
    <name evidence="2" type="ORF">JG687_00005917</name>
</gene>
<proteinExistence type="predicted"/>
<feature type="region of interest" description="Disordered" evidence="1">
    <location>
        <begin position="1"/>
        <end position="20"/>
    </location>
</feature>
<dbReference type="AlphaFoldDB" id="A0A8T1ULR7"/>
<dbReference type="EMBL" id="JAENGZ010000231">
    <property type="protein sequence ID" value="KAG6964524.1"/>
    <property type="molecule type" value="Genomic_DNA"/>
</dbReference>
<dbReference type="Proteomes" id="UP000688947">
    <property type="component" value="Unassembled WGS sequence"/>
</dbReference>
<feature type="compositionally biased region" description="Polar residues" evidence="1">
    <location>
        <begin position="1"/>
        <end position="11"/>
    </location>
</feature>
<comment type="caution">
    <text evidence="2">The sequence shown here is derived from an EMBL/GenBank/DDBJ whole genome shotgun (WGS) entry which is preliminary data.</text>
</comment>
<evidence type="ECO:0000313" key="3">
    <source>
        <dbReference type="Proteomes" id="UP000688947"/>
    </source>
</evidence>
<reference evidence="2" key="1">
    <citation type="submission" date="2021-01" db="EMBL/GenBank/DDBJ databases">
        <title>Phytophthora aleatoria, a newly-described species from Pinus radiata is distinct from Phytophthora cactorum isolates based on comparative genomics.</title>
        <authorList>
            <person name="Mcdougal R."/>
            <person name="Panda P."/>
            <person name="Williams N."/>
            <person name="Studholme D.J."/>
        </authorList>
    </citation>
    <scope>NUCLEOTIDE SEQUENCE</scope>
    <source>
        <strain evidence="2">NZFS 3830</strain>
    </source>
</reference>
<accession>A0A8T1ULR7</accession>